<reference evidence="1" key="1">
    <citation type="journal article" date="2023" name="Insect Mol. Biol.">
        <title>Genome sequencing provides insights into the evolution of gene families encoding plant cell wall-degrading enzymes in longhorned beetles.</title>
        <authorList>
            <person name="Shin N.R."/>
            <person name="Okamura Y."/>
            <person name="Kirsch R."/>
            <person name="Pauchet Y."/>
        </authorList>
    </citation>
    <scope>NUCLEOTIDE SEQUENCE</scope>
    <source>
        <strain evidence="1">MMC_N1</strain>
    </source>
</reference>
<accession>A0ABQ9K2L8</accession>
<sequence length="247" mass="28206">MNCIVPSLNLKVVAKGLQALSKIGDELFIEAKRDKLTLVTLNLRKTVCARLHLFDSFFSSYEVDEDEQNETVTCKIHMKVLLPLLKGTHLEKKFDFIKLEYENYSDILIFKMKYKCDDIIMTHKLKLMDSESIAIQFSADSGRNNILATSSLFTQLLNTFNNTDDEMTLEIAKDKIIARNYITGAPVRPKFVRSQVNSETNINFSLKPIRTAIHFAEGFNLNIGFNFENGGRPLVVIMKNPHLKHIS</sequence>
<comment type="caution">
    <text evidence="1">The sequence shown here is derived from an EMBL/GenBank/DDBJ whole genome shotgun (WGS) entry which is preliminary data.</text>
</comment>
<dbReference type="Gene3D" id="3.70.10.10">
    <property type="match status" value="1"/>
</dbReference>
<gene>
    <name evidence="1" type="ORF">NQ317_017308</name>
</gene>
<name>A0ABQ9K2L8_9CUCU</name>
<proteinExistence type="predicted"/>
<dbReference type="InterPro" id="IPR007268">
    <property type="entry name" value="Rad9/Ddc1"/>
</dbReference>
<dbReference type="EMBL" id="JAPWTJ010000046">
    <property type="protein sequence ID" value="KAJ8984099.1"/>
    <property type="molecule type" value="Genomic_DNA"/>
</dbReference>
<organism evidence="1 2">
    <name type="scientific">Molorchus minor</name>
    <dbReference type="NCBI Taxonomy" id="1323400"/>
    <lineage>
        <taxon>Eukaryota</taxon>
        <taxon>Metazoa</taxon>
        <taxon>Ecdysozoa</taxon>
        <taxon>Arthropoda</taxon>
        <taxon>Hexapoda</taxon>
        <taxon>Insecta</taxon>
        <taxon>Pterygota</taxon>
        <taxon>Neoptera</taxon>
        <taxon>Endopterygota</taxon>
        <taxon>Coleoptera</taxon>
        <taxon>Polyphaga</taxon>
        <taxon>Cucujiformia</taxon>
        <taxon>Chrysomeloidea</taxon>
        <taxon>Cerambycidae</taxon>
        <taxon>Lamiinae</taxon>
        <taxon>Monochamini</taxon>
        <taxon>Molorchus</taxon>
    </lineage>
</organism>
<dbReference type="Proteomes" id="UP001162164">
    <property type="component" value="Unassembled WGS sequence"/>
</dbReference>
<dbReference type="PANTHER" id="PTHR15237">
    <property type="entry name" value="DNA REPAIR PROTEIN RAD9"/>
    <property type="match status" value="1"/>
</dbReference>
<keyword evidence="2" id="KW-1185">Reference proteome</keyword>
<protein>
    <recommendedName>
        <fullName evidence="3">Hus1-like protein</fullName>
    </recommendedName>
</protein>
<dbReference type="PANTHER" id="PTHR15237:SF0">
    <property type="entry name" value="CELL CYCLE CHECKPOINT CONTROL PROTEIN"/>
    <property type="match status" value="1"/>
</dbReference>
<evidence type="ECO:0000313" key="1">
    <source>
        <dbReference type="EMBL" id="KAJ8984099.1"/>
    </source>
</evidence>
<dbReference type="SUPFAM" id="SSF55979">
    <property type="entry name" value="DNA clamp"/>
    <property type="match status" value="1"/>
</dbReference>
<dbReference type="InterPro" id="IPR046938">
    <property type="entry name" value="DNA_clamp_sf"/>
</dbReference>
<evidence type="ECO:0008006" key="3">
    <source>
        <dbReference type="Google" id="ProtNLM"/>
    </source>
</evidence>
<dbReference type="Pfam" id="PF04139">
    <property type="entry name" value="Rad9"/>
    <property type="match status" value="1"/>
</dbReference>
<evidence type="ECO:0000313" key="2">
    <source>
        <dbReference type="Proteomes" id="UP001162164"/>
    </source>
</evidence>